<evidence type="ECO:0000256" key="1">
    <source>
        <dbReference type="ARBA" id="ARBA00023015"/>
    </source>
</evidence>
<reference evidence="7" key="1">
    <citation type="submission" date="2016-10" db="EMBL/GenBank/DDBJ databases">
        <authorList>
            <person name="Varghese N."/>
            <person name="Submissions S."/>
        </authorList>
    </citation>
    <scope>NUCLEOTIDE SEQUENCE [LARGE SCALE GENOMIC DNA]</scope>
    <source>
        <strain evidence="7">DSM 45419</strain>
    </source>
</reference>
<dbReference type="AlphaFoldDB" id="A0A1G9YWL8"/>
<keyword evidence="3" id="KW-0804">Transcription</keyword>
<dbReference type="SUPFAM" id="SSF53822">
    <property type="entry name" value="Periplasmic binding protein-like I"/>
    <property type="match status" value="1"/>
</dbReference>
<name>A0A1G9YWL8_9ACTN</name>
<evidence type="ECO:0000313" key="7">
    <source>
        <dbReference type="Proteomes" id="UP000198680"/>
    </source>
</evidence>
<dbReference type="STRING" id="1137991.SAMN05660642_04129"/>
<dbReference type="EMBL" id="FNHE01000012">
    <property type="protein sequence ID" value="SDN12803.1"/>
    <property type="molecule type" value="Genomic_DNA"/>
</dbReference>
<evidence type="ECO:0000256" key="2">
    <source>
        <dbReference type="ARBA" id="ARBA00023125"/>
    </source>
</evidence>
<sequence length="122" mass="12982">MSGSPWAGSTEDEGADAAQLLLSDRLPTAVVASNDLSAIGLLDCMLRAGVRVPDDLSVVGYDDSRLARLPGIDLTSVRQDVPRMAELAVRAVVQRLDSPPRRPEDVALPPQLVIRGTTSPPR</sequence>
<dbReference type="CDD" id="cd06267">
    <property type="entry name" value="PBP1_LacI_sugar_binding-like"/>
    <property type="match status" value="1"/>
</dbReference>
<dbReference type="Gene3D" id="3.40.50.2300">
    <property type="match status" value="1"/>
</dbReference>
<proteinExistence type="predicted"/>
<dbReference type="GO" id="GO:0000976">
    <property type="term" value="F:transcription cis-regulatory region binding"/>
    <property type="evidence" value="ECO:0007669"/>
    <property type="project" value="TreeGrafter"/>
</dbReference>
<dbReference type="InterPro" id="IPR046335">
    <property type="entry name" value="LacI/GalR-like_sensor"/>
</dbReference>
<dbReference type="GO" id="GO:0003700">
    <property type="term" value="F:DNA-binding transcription factor activity"/>
    <property type="evidence" value="ECO:0007669"/>
    <property type="project" value="TreeGrafter"/>
</dbReference>
<keyword evidence="2" id="KW-0238">DNA-binding</keyword>
<dbReference type="PANTHER" id="PTHR30146">
    <property type="entry name" value="LACI-RELATED TRANSCRIPTIONAL REPRESSOR"/>
    <property type="match status" value="1"/>
</dbReference>
<dbReference type="Pfam" id="PF13377">
    <property type="entry name" value="Peripla_BP_3"/>
    <property type="match status" value="1"/>
</dbReference>
<feature type="region of interest" description="Disordered" evidence="4">
    <location>
        <begin position="96"/>
        <end position="122"/>
    </location>
</feature>
<evidence type="ECO:0000256" key="3">
    <source>
        <dbReference type="ARBA" id="ARBA00023163"/>
    </source>
</evidence>
<accession>A0A1G9YWL8</accession>
<evidence type="ECO:0000256" key="4">
    <source>
        <dbReference type="SAM" id="MobiDB-lite"/>
    </source>
</evidence>
<keyword evidence="7" id="KW-1185">Reference proteome</keyword>
<feature type="domain" description="Transcriptional regulator LacI/GalR-like sensor" evidence="5">
    <location>
        <begin position="8"/>
        <end position="118"/>
    </location>
</feature>
<organism evidence="6 7">
    <name type="scientific">Geodermatophilus siccatus</name>
    <dbReference type="NCBI Taxonomy" id="1137991"/>
    <lineage>
        <taxon>Bacteria</taxon>
        <taxon>Bacillati</taxon>
        <taxon>Actinomycetota</taxon>
        <taxon>Actinomycetes</taxon>
        <taxon>Geodermatophilales</taxon>
        <taxon>Geodermatophilaceae</taxon>
        <taxon>Geodermatophilus</taxon>
    </lineage>
</organism>
<evidence type="ECO:0000313" key="6">
    <source>
        <dbReference type="EMBL" id="SDN12803.1"/>
    </source>
</evidence>
<dbReference type="RefSeq" id="WP_217636222.1">
    <property type="nucleotide sequence ID" value="NZ_FNHE01000012.1"/>
</dbReference>
<keyword evidence="1" id="KW-0805">Transcription regulation</keyword>
<dbReference type="PANTHER" id="PTHR30146:SF109">
    <property type="entry name" value="HTH-TYPE TRANSCRIPTIONAL REGULATOR GALS"/>
    <property type="match status" value="1"/>
</dbReference>
<gene>
    <name evidence="6" type="ORF">SAMN05660642_04129</name>
</gene>
<dbReference type="Proteomes" id="UP000198680">
    <property type="component" value="Unassembled WGS sequence"/>
</dbReference>
<dbReference type="InterPro" id="IPR028082">
    <property type="entry name" value="Peripla_BP_I"/>
</dbReference>
<evidence type="ECO:0000259" key="5">
    <source>
        <dbReference type="Pfam" id="PF13377"/>
    </source>
</evidence>
<protein>
    <submittedName>
        <fullName evidence="6">Substrate-binding protein-like domain-containing protein</fullName>
    </submittedName>
</protein>